<reference evidence="2 3" key="1">
    <citation type="submission" date="2017-07" db="EMBL/GenBank/DDBJ databases">
        <authorList>
            <person name="Sun Z.S."/>
            <person name="Albrecht U."/>
            <person name="Echele G."/>
            <person name="Lee C.C."/>
        </authorList>
    </citation>
    <scope>NUCLEOTIDE SEQUENCE [LARGE SCALE GENOMIC DNA]</scope>
    <source>
        <strain evidence="2 3">CGMCC 1.12710</strain>
    </source>
</reference>
<organism evidence="2 3">
    <name type="scientific">Amphiplicatus metriothermophilus</name>
    <dbReference type="NCBI Taxonomy" id="1519374"/>
    <lineage>
        <taxon>Bacteria</taxon>
        <taxon>Pseudomonadati</taxon>
        <taxon>Pseudomonadota</taxon>
        <taxon>Alphaproteobacteria</taxon>
        <taxon>Parvularculales</taxon>
        <taxon>Parvularculaceae</taxon>
        <taxon>Amphiplicatus</taxon>
    </lineage>
</organism>
<proteinExistence type="predicted"/>
<dbReference type="EMBL" id="FZQA01000002">
    <property type="protein sequence ID" value="SNT72127.1"/>
    <property type="molecule type" value="Genomic_DNA"/>
</dbReference>
<keyword evidence="3" id="KW-1185">Reference proteome</keyword>
<gene>
    <name evidence="2" type="ORF">SAMN06297382_1160</name>
</gene>
<feature type="signal peptide" evidence="1">
    <location>
        <begin position="1"/>
        <end position="25"/>
    </location>
</feature>
<protein>
    <submittedName>
        <fullName evidence="2">UrcA family protein</fullName>
    </submittedName>
</protein>
<evidence type="ECO:0000313" key="3">
    <source>
        <dbReference type="Proteomes" id="UP000198346"/>
    </source>
</evidence>
<accession>A0A239PQX6</accession>
<keyword evidence="1" id="KW-0732">Signal</keyword>
<dbReference type="AlphaFoldDB" id="A0A239PQX6"/>
<dbReference type="RefSeq" id="WP_089411652.1">
    <property type="nucleotide sequence ID" value="NZ_FZQA01000002.1"/>
</dbReference>
<evidence type="ECO:0000313" key="2">
    <source>
        <dbReference type="EMBL" id="SNT72127.1"/>
    </source>
</evidence>
<name>A0A239PQX6_9PROT</name>
<dbReference type="Proteomes" id="UP000198346">
    <property type="component" value="Unassembled WGS sequence"/>
</dbReference>
<sequence>MSFSKPVLATILAAAIIAGAGHAAADDAQRIRSVRVAYDDLDLDREADAREMLARLERAAHEACGRYPERHSSYRIMPERTKAAFQECRRRAVAAAVQELNAARLNELHARSAG</sequence>
<evidence type="ECO:0000256" key="1">
    <source>
        <dbReference type="SAM" id="SignalP"/>
    </source>
</evidence>
<dbReference type="NCBIfam" id="TIGR04433">
    <property type="entry name" value="UrcA_uranyl"/>
    <property type="match status" value="1"/>
</dbReference>
<dbReference type="InterPro" id="IPR030972">
    <property type="entry name" value="UrcA_uranyl"/>
</dbReference>
<feature type="chain" id="PRO_5012286167" evidence="1">
    <location>
        <begin position="26"/>
        <end position="114"/>
    </location>
</feature>